<dbReference type="InterPro" id="IPR009652">
    <property type="entry name" value="PDCD10"/>
</dbReference>
<name>A0A814K6J1_9BILA</name>
<keyword evidence="6" id="KW-0472">Membrane</keyword>
<evidence type="ECO:0000313" key="12">
    <source>
        <dbReference type="Proteomes" id="UP000663877"/>
    </source>
</evidence>
<dbReference type="OrthoDB" id="6017654at2759"/>
<dbReference type="GO" id="GO:0005886">
    <property type="term" value="C:plasma membrane"/>
    <property type="evidence" value="ECO:0007669"/>
    <property type="project" value="UniProtKB-SubCell"/>
</dbReference>
<evidence type="ECO:0000313" key="10">
    <source>
        <dbReference type="EMBL" id="CAF1558864.1"/>
    </source>
</evidence>
<dbReference type="InterPro" id="IPR048288">
    <property type="entry name" value="PDCD10_N"/>
</dbReference>
<dbReference type="PANTHER" id="PTHR13250">
    <property type="entry name" value="TF-1 CELL APOPTOSIS RELATED PROTEIN-15"/>
    <property type="match status" value="1"/>
</dbReference>
<evidence type="ECO:0000313" key="11">
    <source>
        <dbReference type="Proteomes" id="UP000663832"/>
    </source>
</evidence>
<dbReference type="EMBL" id="CAJNOM010000767">
    <property type="protein sequence ID" value="CAF1558864.1"/>
    <property type="molecule type" value="Genomic_DNA"/>
</dbReference>
<sequence>MASISEVSSSSSSSTINPTNALVLPNILYPVIGQLDKAGYKDMQTDLRTTLFKLEEIYPGFSNNFLQSFMNKETPLLAATTNMNELTLKLEKHCDKTPYYISSSRSEQEFQELNARSKNLKRILSRIPDDINEKREFLETIKEIASAIKKTLDSVSNTYQYFKTIDGRQALENEKKEFIKYSKHFSNTLKAYFRDSNRDDVFIAANHLLIQTDYLLRTIKLYCETDTLDECLYPLLSQHQNQIKTVSSRYSSNNQHQQHQQQQQHNIRQTSATSNNRPSSTYDANYS</sequence>
<dbReference type="Pfam" id="PF20929">
    <property type="entry name" value="PDCD10_N"/>
    <property type="match status" value="1"/>
</dbReference>
<dbReference type="PANTHER" id="PTHR13250:SF1">
    <property type="entry name" value="PROGRAMMED CELL DEATH PROTEIN 10"/>
    <property type="match status" value="1"/>
</dbReference>
<evidence type="ECO:0000259" key="8">
    <source>
        <dbReference type="Pfam" id="PF20929"/>
    </source>
</evidence>
<proteinExistence type="inferred from homology"/>
<dbReference type="GO" id="GO:1903358">
    <property type="term" value="P:regulation of Golgi organization"/>
    <property type="evidence" value="ECO:0007669"/>
    <property type="project" value="TreeGrafter"/>
</dbReference>
<feature type="compositionally biased region" description="Polar residues" evidence="7">
    <location>
        <begin position="267"/>
        <end position="287"/>
    </location>
</feature>
<comment type="subcellular location">
    <subcellularLocation>
        <location evidence="1">Cell membrane</location>
        <topology evidence="1">Peripheral membrane protein</topology>
    </subcellularLocation>
    <subcellularLocation>
        <location evidence="2">Cytoplasm</location>
    </subcellularLocation>
</comment>
<dbReference type="GO" id="GO:0019901">
    <property type="term" value="F:protein kinase binding"/>
    <property type="evidence" value="ECO:0007669"/>
    <property type="project" value="TreeGrafter"/>
</dbReference>
<gene>
    <name evidence="9" type="ORF">BJG266_LOCUS18404</name>
    <name evidence="10" type="ORF">QVE165_LOCUS47726</name>
</gene>
<dbReference type="Proteomes" id="UP000663877">
    <property type="component" value="Unassembled WGS sequence"/>
</dbReference>
<dbReference type="GO" id="GO:0005737">
    <property type="term" value="C:cytoplasm"/>
    <property type="evidence" value="ECO:0007669"/>
    <property type="project" value="UniProtKB-SubCell"/>
</dbReference>
<evidence type="ECO:0000256" key="5">
    <source>
        <dbReference type="ARBA" id="ARBA00022490"/>
    </source>
</evidence>
<dbReference type="EMBL" id="CAJNOI010000094">
    <property type="protein sequence ID" value="CAF1047225.1"/>
    <property type="molecule type" value="Genomic_DNA"/>
</dbReference>
<dbReference type="Pfam" id="PF06840">
    <property type="entry name" value="PDC10_C"/>
    <property type="match status" value="1"/>
</dbReference>
<dbReference type="InterPro" id="IPR053750">
    <property type="entry name" value="PDCD10_Homolog"/>
</dbReference>
<feature type="domain" description="Programmed cell death protein 10 dimerisation" evidence="8">
    <location>
        <begin position="20"/>
        <end position="73"/>
    </location>
</feature>
<organism evidence="9 12">
    <name type="scientific">Adineta steineri</name>
    <dbReference type="NCBI Taxonomy" id="433720"/>
    <lineage>
        <taxon>Eukaryota</taxon>
        <taxon>Metazoa</taxon>
        <taxon>Spiralia</taxon>
        <taxon>Gnathifera</taxon>
        <taxon>Rotifera</taxon>
        <taxon>Eurotatoria</taxon>
        <taxon>Bdelloidea</taxon>
        <taxon>Adinetida</taxon>
        <taxon>Adinetidae</taxon>
        <taxon>Adineta</taxon>
    </lineage>
</organism>
<comment type="similarity">
    <text evidence="3">Belongs to the PDCD10 family.</text>
</comment>
<dbReference type="AlphaFoldDB" id="A0A814K6J1"/>
<comment type="caution">
    <text evidence="9">The sequence shown here is derived from an EMBL/GenBank/DDBJ whole genome shotgun (WGS) entry which is preliminary data.</text>
</comment>
<evidence type="ECO:0000256" key="4">
    <source>
        <dbReference type="ARBA" id="ARBA00022475"/>
    </source>
</evidence>
<accession>A0A814K6J1</accession>
<dbReference type="Gene3D" id="1.20.120.1950">
    <property type="match status" value="1"/>
</dbReference>
<dbReference type="GO" id="GO:0090443">
    <property type="term" value="C:FAR/SIN/STRIPAK complex"/>
    <property type="evidence" value="ECO:0007669"/>
    <property type="project" value="TreeGrafter"/>
</dbReference>
<evidence type="ECO:0000256" key="1">
    <source>
        <dbReference type="ARBA" id="ARBA00004202"/>
    </source>
</evidence>
<evidence type="ECO:0000256" key="2">
    <source>
        <dbReference type="ARBA" id="ARBA00004496"/>
    </source>
</evidence>
<evidence type="ECO:0000256" key="3">
    <source>
        <dbReference type="ARBA" id="ARBA00009181"/>
    </source>
</evidence>
<feature type="region of interest" description="Disordered" evidence="7">
    <location>
        <begin position="244"/>
        <end position="287"/>
    </location>
</feature>
<keyword evidence="5" id="KW-0963">Cytoplasm</keyword>
<keyword evidence="11" id="KW-1185">Reference proteome</keyword>
<evidence type="ECO:0000256" key="7">
    <source>
        <dbReference type="SAM" id="MobiDB-lite"/>
    </source>
</evidence>
<feature type="compositionally biased region" description="Low complexity" evidence="7">
    <location>
        <begin position="253"/>
        <end position="266"/>
    </location>
</feature>
<keyword evidence="4" id="KW-1003">Cell membrane</keyword>
<evidence type="ECO:0000256" key="6">
    <source>
        <dbReference type="ARBA" id="ARBA00023136"/>
    </source>
</evidence>
<protein>
    <recommendedName>
        <fullName evidence="8">Programmed cell death protein 10 dimerisation domain-containing protein</fullName>
    </recommendedName>
</protein>
<evidence type="ECO:0000313" key="9">
    <source>
        <dbReference type="EMBL" id="CAF1047225.1"/>
    </source>
</evidence>
<dbReference type="Proteomes" id="UP000663832">
    <property type="component" value="Unassembled WGS sequence"/>
</dbReference>
<reference evidence="9" key="1">
    <citation type="submission" date="2021-02" db="EMBL/GenBank/DDBJ databases">
        <authorList>
            <person name="Nowell W R."/>
        </authorList>
    </citation>
    <scope>NUCLEOTIDE SEQUENCE</scope>
</reference>